<proteinExistence type="predicted"/>
<dbReference type="EMBL" id="CP069112">
    <property type="protein sequence ID" value="QSS62518.1"/>
    <property type="molecule type" value="Genomic_DNA"/>
</dbReference>
<dbReference type="VEuPathDB" id="FungiDB:I7I51_02255"/>
<evidence type="ECO:0000313" key="2">
    <source>
        <dbReference type="Proteomes" id="UP000663671"/>
    </source>
</evidence>
<gene>
    <name evidence="1" type="ORF">I7I51_02255</name>
</gene>
<dbReference type="Proteomes" id="UP000663671">
    <property type="component" value="Chromosome 7"/>
</dbReference>
<accession>A0A8A1M7N3</accession>
<dbReference type="AlphaFoldDB" id="A0A8A1M7N3"/>
<name>A0A8A1M7N3_AJECA</name>
<reference evidence="1" key="1">
    <citation type="submission" date="2021-01" db="EMBL/GenBank/DDBJ databases">
        <title>Chromosome-level genome assembly of a human fungal pathogen reveals clustering of transcriptionally co-regulated genes.</title>
        <authorList>
            <person name="Voorhies M."/>
            <person name="Cohen S."/>
            <person name="Shea T.P."/>
            <person name="Petrus S."/>
            <person name="Munoz J.F."/>
            <person name="Poplawski S."/>
            <person name="Goldman W.E."/>
            <person name="Michael T."/>
            <person name="Cuomo C.A."/>
            <person name="Sil A."/>
            <person name="Beyhan S."/>
        </authorList>
    </citation>
    <scope>NUCLEOTIDE SEQUENCE</scope>
    <source>
        <strain evidence="1">WU24</strain>
    </source>
</reference>
<dbReference type="OrthoDB" id="4184546at2759"/>
<organism evidence="1 2">
    <name type="scientific">Ajellomyces capsulatus</name>
    <name type="common">Darling's disease fungus</name>
    <name type="synonym">Histoplasma capsulatum</name>
    <dbReference type="NCBI Taxonomy" id="5037"/>
    <lineage>
        <taxon>Eukaryota</taxon>
        <taxon>Fungi</taxon>
        <taxon>Dikarya</taxon>
        <taxon>Ascomycota</taxon>
        <taxon>Pezizomycotina</taxon>
        <taxon>Eurotiomycetes</taxon>
        <taxon>Eurotiomycetidae</taxon>
        <taxon>Onygenales</taxon>
        <taxon>Ajellomycetaceae</taxon>
        <taxon>Histoplasma</taxon>
    </lineage>
</organism>
<protein>
    <submittedName>
        <fullName evidence="1">Uncharacterized protein</fullName>
    </submittedName>
</protein>
<evidence type="ECO:0000313" key="1">
    <source>
        <dbReference type="EMBL" id="QSS62518.1"/>
    </source>
</evidence>
<sequence length="104" mass="11322">MAKAPIDDPALTLEQISVLENELQKMDILKELADLLHLVLIVNSGERSSAIHVRALKEFVAFSKAIRSFQASAQASKSYWRGSAPPGVQIGHLIPICGGILLFK</sequence>